<dbReference type="Gene3D" id="3.40.50.300">
    <property type="entry name" value="P-loop containing nucleotide triphosphate hydrolases"/>
    <property type="match status" value="1"/>
</dbReference>
<gene>
    <name evidence="6" type="ORF">MTR67_046207</name>
</gene>
<keyword evidence="7" id="KW-1185">Reference proteome</keyword>
<dbReference type="GO" id="GO:0006952">
    <property type="term" value="P:defense response"/>
    <property type="evidence" value="ECO:0007669"/>
    <property type="project" value="UniProtKB-KW"/>
</dbReference>
<evidence type="ECO:0000259" key="5">
    <source>
        <dbReference type="SMART" id="SM00382"/>
    </source>
</evidence>
<dbReference type="InterPro" id="IPR002182">
    <property type="entry name" value="NB-ARC"/>
</dbReference>
<keyword evidence="3" id="KW-0611">Plant defense</keyword>
<dbReference type="PANTHER" id="PTHR33463:SF198">
    <property type="entry name" value="RPP4C3"/>
    <property type="match status" value="1"/>
</dbReference>
<evidence type="ECO:0000313" key="6">
    <source>
        <dbReference type="EMBL" id="WMV52822.1"/>
    </source>
</evidence>
<dbReference type="Pfam" id="PF00931">
    <property type="entry name" value="NB-ARC"/>
    <property type="match status" value="1"/>
</dbReference>
<sequence length="682" mass="77394">MEFLSILVGKVTDCLMQPVERGIGYLYYYNTNITSMGKESEKLKNRKSDVQQKEEIARGNLQRISLNGEVWLTSVDTTVAQVDDIMDSRAEVERGCFYGSCPNLKSRYSLSKRAKKITEELTKLQNTLISFDRPVQSEAIYSNNGEVLDSRKLKEDEVMEALRDDGVTMIGICGLGGVGKTTLAEKIRQKAKQQGLFKDVVIVTVSQQPDLKKLQGQIAEELKLTLEGDNFWSRGDRLRTRLMDQNSRNLIILDDVWEAFYDLELLGIPSGSNHNHRCKVILTTRSRNVCEAMEAKKIMEVGTLSEEEAWCLFKEKAGALKRKTKPSWEDALRQLRRAEAKNIPGVHEKVYKSLRLSYDHLGENEAKYLFMLCSLFEEDSDIWIEELLKYGIGFGIFLGIGNLEDARNRLCLLLEILKDGFLLSQGSDKNHVKMHDVVRDVAISIASEGEHNFMDNFFDEMCNLNVLSLSGYDEDSILSFPASIRSKGVIKTSSIGGTTYCGSRDSRDVMYSNLGLPSKLTRYTLTLGGETDKEIMPLIGDYDKSIVLEVTETAPVGDWICHLLKESEFVGSTGKDSNNVLTELQLNEFQNVKCLRLSECDLVTHLLKRTHEVIKFPNLYELWLGGLDCLTHICSDNVERIEFPLLRSMTFYYLPEFQNFCPTAINDSNPLFDEKVCFLLEH</sequence>
<dbReference type="PRINTS" id="PR00364">
    <property type="entry name" value="DISEASERSIST"/>
</dbReference>
<evidence type="ECO:0000256" key="4">
    <source>
        <dbReference type="ARBA" id="ARBA00022840"/>
    </source>
</evidence>
<dbReference type="SMART" id="SM00382">
    <property type="entry name" value="AAA"/>
    <property type="match status" value="1"/>
</dbReference>
<dbReference type="FunFam" id="3.40.50.300:FF:001091">
    <property type="entry name" value="Probable disease resistance protein At1g61300"/>
    <property type="match status" value="1"/>
</dbReference>
<dbReference type="InterPro" id="IPR003593">
    <property type="entry name" value="AAA+_ATPase"/>
</dbReference>
<reference evidence="6" key="1">
    <citation type="submission" date="2023-08" db="EMBL/GenBank/DDBJ databases">
        <title>A de novo genome assembly of Solanum verrucosum Schlechtendal, a Mexican diploid species geographically isolated from the other diploid A-genome species in potato relatives.</title>
        <authorList>
            <person name="Hosaka K."/>
        </authorList>
    </citation>
    <scope>NUCLEOTIDE SEQUENCE</scope>
    <source>
        <tissue evidence="6">Young leaves</tissue>
    </source>
</reference>
<dbReference type="SUPFAM" id="SSF52540">
    <property type="entry name" value="P-loop containing nucleoside triphosphate hydrolases"/>
    <property type="match status" value="1"/>
</dbReference>
<dbReference type="GO" id="GO:0043531">
    <property type="term" value="F:ADP binding"/>
    <property type="evidence" value="ECO:0007669"/>
    <property type="project" value="InterPro"/>
</dbReference>
<keyword evidence="2" id="KW-0547">Nucleotide-binding</keyword>
<organism evidence="6 7">
    <name type="scientific">Solanum verrucosum</name>
    <dbReference type="NCBI Taxonomy" id="315347"/>
    <lineage>
        <taxon>Eukaryota</taxon>
        <taxon>Viridiplantae</taxon>
        <taxon>Streptophyta</taxon>
        <taxon>Embryophyta</taxon>
        <taxon>Tracheophyta</taxon>
        <taxon>Spermatophyta</taxon>
        <taxon>Magnoliopsida</taxon>
        <taxon>eudicotyledons</taxon>
        <taxon>Gunneridae</taxon>
        <taxon>Pentapetalae</taxon>
        <taxon>asterids</taxon>
        <taxon>lamiids</taxon>
        <taxon>Solanales</taxon>
        <taxon>Solanaceae</taxon>
        <taxon>Solanoideae</taxon>
        <taxon>Solaneae</taxon>
        <taxon>Solanum</taxon>
    </lineage>
</organism>
<dbReference type="Proteomes" id="UP001234989">
    <property type="component" value="Chromosome 10"/>
</dbReference>
<evidence type="ECO:0000256" key="2">
    <source>
        <dbReference type="ARBA" id="ARBA00022741"/>
    </source>
</evidence>
<accession>A0AAF0UUH3</accession>
<evidence type="ECO:0000256" key="1">
    <source>
        <dbReference type="ARBA" id="ARBA00008894"/>
    </source>
</evidence>
<feature type="domain" description="AAA+ ATPase" evidence="5">
    <location>
        <begin position="166"/>
        <end position="305"/>
    </location>
</feature>
<evidence type="ECO:0000313" key="7">
    <source>
        <dbReference type="Proteomes" id="UP001234989"/>
    </source>
</evidence>
<comment type="similarity">
    <text evidence="1">Belongs to the disease resistance NB-LRR family.</text>
</comment>
<dbReference type="GO" id="GO:0005524">
    <property type="term" value="F:ATP binding"/>
    <property type="evidence" value="ECO:0007669"/>
    <property type="project" value="UniProtKB-KW"/>
</dbReference>
<dbReference type="AlphaFoldDB" id="A0AAF0UUH3"/>
<dbReference type="PANTHER" id="PTHR33463">
    <property type="entry name" value="NB-ARC DOMAIN-CONTAINING PROTEIN-RELATED"/>
    <property type="match status" value="1"/>
</dbReference>
<keyword evidence="4" id="KW-0067">ATP-binding</keyword>
<dbReference type="InterPro" id="IPR027417">
    <property type="entry name" value="P-loop_NTPase"/>
</dbReference>
<dbReference type="InterPro" id="IPR050905">
    <property type="entry name" value="Plant_NBS-LRR"/>
</dbReference>
<proteinExistence type="inferred from homology"/>
<evidence type="ECO:0000256" key="3">
    <source>
        <dbReference type="ARBA" id="ARBA00022821"/>
    </source>
</evidence>
<name>A0AAF0UUH3_SOLVR</name>
<dbReference type="EMBL" id="CP133621">
    <property type="protein sequence ID" value="WMV52822.1"/>
    <property type="molecule type" value="Genomic_DNA"/>
</dbReference>
<protein>
    <recommendedName>
        <fullName evidence="5">AAA+ ATPase domain-containing protein</fullName>
    </recommendedName>
</protein>